<dbReference type="RefSeq" id="WP_113903468.1">
    <property type="nucleotide sequence ID" value="NZ_QNSB01000003.1"/>
</dbReference>
<evidence type="ECO:0000256" key="1">
    <source>
        <dbReference type="SAM" id="Phobius"/>
    </source>
</evidence>
<keyword evidence="1" id="KW-1133">Transmembrane helix</keyword>
<proteinExistence type="predicted"/>
<protein>
    <recommendedName>
        <fullName evidence="4">ATP synthase protein I</fullName>
    </recommendedName>
</protein>
<feature type="transmembrane region" description="Helical" evidence="1">
    <location>
        <begin position="120"/>
        <end position="141"/>
    </location>
</feature>
<dbReference type="EMBL" id="QNSB01000003">
    <property type="protein sequence ID" value="RBP72996.1"/>
    <property type="molecule type" value="Genomic_DNA"/>
</dbReference>
<evidence type="ECO:0000313" key="3">
    <source>
        <dbReference type="Proteomes" id="UP000253509"/>
    </source>
</evidence>
<sequence length="153" mass="16161">MTADPGQPRPHRQETAVEAAWTRVWKALLIRGSLLVLAVALLGMGVGCLVSGIPGLLGGAVGGGLAAVFILITLIVMYLGRNLGLTTIAGFLGIGFLFKAFIFMIVIWRLRDAAWLDGTVAFFTIVAAVIGSSLVEALTVVRGRVPYVDPEAR</sequence>
<keyword evidence="1" id="KW-0472">Membrane</keyword>
<accession>A0A366IND5</accession>
<feature type="transmembrane region" description="Helical" evidence="1">
    <location>
        <begin position="87"/>
        <end position="108"/>
    </location>
</feature>
<evidence type="ECO:0000313" key="2">
    <source>
        <dbReference type="EMBL" id="RBP72996.1"/>
    </source>
</evidence>
<reference evidence="2 3" key="1">
    <citation type="submission" date="2018-06" db="EMBL/GenBank/DDBJ databases">
        <title>Freshwater and sediment microbial communities from various areas in North America, analyzing microbe dynamics in response to fracking.</title>
        <authorList>
            <person name="Lamendella R."/>
        </authorList>
    </citation>
    <scope>NUCLEOTIDE SEQUENCE [LARGE SCALE GENOMIC DNA]</scope>
    <source>
        <strain evidence="2 3">3b_TX</strain>
    </source>
</reference>
<dbReference type="Proteomes" id="UP000253509">
    <property type="component" value="Unassembled WGS sequence"/>
</dbReference>
<gene>
    <name evidence="2" type="ORF">DFO65_103290</name>
</gene>
<name>A0A366IND5_9MICO</name>
<keyword evidence="1" id="KW-0812">Transmembrane</keyword>
<evidence type="ECO:0008006" key="4">
    <source>
        <dbReference type="Google" id="ProtNLM"/>
    </source>
</evidence>
<feature type="transmembrane region" description="Helical" evidence="1">
    <location>
        <begin position="59"/>
        <end position="80"/>
    </location>
</feature>
<dbReference type="AlphaFoldDB" id="A0A366IND5"/>
<keyword evidence="3" id="KW-1185">Reference proteome</keyword>
<feature type="transmembrane region" description="Helical" evidence="1">
    <location>
        <begin position="33"/>
        <end position="53"/>
    </location>
</feature>
<comment type="caution">
    <text evidence="2">The sequence shown here is derived from an EMBL/GenBank/DDBJ whole genome shotgun (WGS) entry which is preliminary data.</text>
</comment>
<organism evidence="2 3">
    <name type="scientific">Brevibacterium celere</name>
    <dbReference type="NCBI Taxonomy" id="225845"/>
    <lineage>
        <taxon>Bacteria</taxon>
        <taxon>Bacillati</taxon>
        <taxon>Actinomycetota</taxon>
        <taxon>Actinomycetes</taxon>
        <taxon>Micrococcales</taxon>
        <taxon>Brevibacteriaceae</taxon>
        <taxon>Brevibacterium</taxon>
    </lineage>
</organism>